<dbReference type="EMBL" id="RXNS01000001">
    <property type="protein sequence ID" value="RTR07094.1"/>
    <property type="molecule type" value="Genomic_DNA"/>
</dbReference>
<accession>A0A431V8U5</accession>
<evidence type="ECO:0000313" key="3">
    <source>
        <dbReference type="EMBL" id="RTR07094.1"/>
    </source>
</evidence>
<proteinExistence type="predicted"/>
<keyword evidence="4" id="KW-1185">Reference proteome</keyword>
<feature type="domain" description="Putative zinc-finger" evidence="2">
    <location>
        <begin position="4"/>
        <end position="38"/>
    </location>
</feature>
<feature type="region of interest" description="Disordered" evidence="1">
    <location>
        <begin position="52"/>
        <end position="77"/>
    </location>
</feature>
<evidence type="ECO:0000259" key="2">
    <source>
        <dbReference type="Pfam" id="PF13490"/>
    </source>
</evidence>
<dbReference type="Proteomes" id="UP000267400">
    <property type="component" value="Unassembled WGS sequence"/>
</dbReference>
<feature type="compositionally biased region" description="Acidic residues" evidence="1">
    <location>
        <begin position="68"/>
        <end position="77"/>
    </location>
</feature>
<dbReference type="RefSeq" id="WP_126480154.1">
    <property type="nucleotide sequence ID" value="NZ_RXNS01000001.1"/>
</dbReference>
<dbReference type="AlphaFoldDB" id="A0A431V8U5"/>
<evidence type="ECO:0000256" key="1">
    <source>
        <dbReference type="SAM" id="MobiDB-lite"/>
    </source>
</evidence>
<sequence>MMMCKQATRLMSLKRDRPLTFQERLSLRLHLAMCGACRNCDRQFELLHQVGRHYEPTSEDDGERHEQSDDDPGSPGR</sequence>
<gene>
    <name evidence="3" type="ORF">EKG36_01175</name>
</gene>
<feature type="compositionally biased region" description="Basic and acidic residues" evidence="1">
    <location>
        <begin position="52"/>
        <end position="67"/>
    </location>
</feature>
<evidence type="ECO:0000313" key="4">
    <source>
        <dbReference type="Proteomes" id="UP000267400"/>
    </source>
</evidence>
<comment type="caution">
    <text evidence="3">The sequence shown here is derived from an EMBL/GenBank/DDBJ whole genome shotgun (WGS) entry which is preliminary data.</text>
</comment>
<organism evidence="3 4">
    <name type="scientific">Halomonas nitroreducens</name>
    <dbReference type="NCBI Taxonomy" id="447425"/>
    <lineage>
        <taxon>Bacteria</taxon>
        <taxon>Pseudomonadati</taxon>
        <taxon>Pseudomonadota</taxon>
        <taxon>Gammaproteobacteria</taxon>
        <taxon>Oceanospirillales</taxon>
        <taxon>Halomonadaceae</taxon>
        <taxon>Halomonas</taxon>
    </lineage>
</organism>
<dbReference type="InterPro" id="IPR027383">
    <property type="entry name" value="Znf_put"/>
</dbReference>
<protein>
    <submittedName>
        <fullName evidence="3">Zf-HC2 domain-containing protein</fullName>
    </submittedName>
</protein>
<dbReference type="OrthoDB" id="8374021at2"/>
<dbReference type="Pfam" id="PF13490">
    <property type="entry name" value="zf-HC2"/>
    <property type="match status" value="1"/>
</dbReference>
<reference evidence="3 4" key="1">
    <citation type="submission" date="2018-12" db="EMBL/GenBank/DDBJ databases">
        <authorList>
            <person name="Yu L."/>
        </authorList>
    </citation>
    <scope>NUCLEOTIDE SEQUENCE [LARGE SCALE GENOMIC DNA]</scope>
    <source>
        <strain evidence="3 4">11S</strain>
    </source>
</reference>
<name>A0A431V8U5_9GAMM</name>